<dbReference type="EMBL" id="GISG01129439">
    <property type="protein sequence ID" value="MBA4642677.1"/>
    <property type="molecule type" value="Transcribed_RNA"/>
</dbReference>
<proteinExistence type="predicted"/>
<reference evidence="1" key="1">
    <citation type="journal article" date="2013" name="J. Plant Res.">
        <title>Effect of fungi and light on seed germination of three Opuntia species from semiarid lands of central Mexico.</title>
        <authorList>
            <person name="Delgado-Sanchez P."/>
            <person name="Jimenez-Bremont J.F."/>
            <person name="Guerrero-Gonzalez Mde L."/>
            <person name="Flores J."/>
        </authorList>
    </citation>
    <scope>NUCLEOTIDE SEQUENCE</scope>
    <source>
        <tissue evidence="1">Cladode</tissue>
    </source>
</reference>
<reference evidence="1" key="2">
    <citation type="submission" date="2020-07" db="EMBL/GenBank/DDBJ databases">
        <authorList>
            <person name="Vera ALvarez R."/>
            <person name="Arias-Moreno D.M."/>
            <person name="Jimenez-Jacinto V."/>
            <person name="Jimenez-Bremont J.F."/>
            <person name="Swaminathan K."/>
            <person name="Moose S.P."/>
            <person name="Guerrero-Gonzalez M.L."/>
            <person name="Marino-Ramirez L."/>
            <person name="Landsman D."/>
            <person name="Rodriguez-Kessler M."/>
            <person name="Delgado-Sanchez P."/>
        </authorList>
    </citation>
    <scope>NUCLEOTIDE SEQUENCE</scope>
    <source>
        <tissue evidence="1">Cladode</tissue>
    </source>
</reference>
<evidence type="ECO:0000313" key="1">
    <source>
        <dbReference type="EMBL" id="MBA4642677.1"/>
    </source>
</evidence>
<accession>A0A7C8ZHA8</accession>
<name>A0A7C8ZHA8_OPUST</name>
<dbReference type="AlphaFoldDB" id="A0A7C8ZHA8"/>
<protein>
    <submittedName>
        <fullName evidence="1">Uncharacterized protein</fullName>
    </submittedName>
</protein>
<sequence>MFSERNLKHVEYMYRKCEDWYGALETGFGVYLTNPEVKIVERHANMRVPEAKEIVAHLAFTVSFWWDCWGSNSGSHHLVPMVGSDGLALGHGQLHVIDVHCMLWLKSLVTKVPNENPEVTRLLDEIEIFVVK</sequence>
<organism evidence="1">
    <name type="scientific">Opuntia streptacantha</name>
    <name type="common">Prickly pear cactus</name>
    <name type="synonym">Opuntia cardona</name>
    <dbReference type="NCBI Taxonomy" id="393608"/>
    <lineage>
        <taxon>Eukaryota</taxon>
        <taxon>Viridiplantae</taxon>
        <taxon>Streptophyta</taxon>
        <taxon>Embryophyta</taxon>
        <taxon>Tracheophyta</taxon>
        <taxon>Spermatophyta</taxon>
        <taxon>Magnoliopsida</taxon>
        <taxon>eudicotyledons</taxon>
        <taxon>Gunneridae</taxon>
        <taxon>Pentapetalae</taxon>
        <taxon>Caryophyllales</taxon>
        <taxon>Cactineae</taxon>
        <taxon>Cactaceae</taxon>
        <taxon>Opuntioideae</taxon>
        <taxon>Opuntia</taxon>
    </lineage>
</organism>